<dbReference type="InterPro" id="IPR036116">
    <property type="entry name" value="FN3_sf"/>
</dbReference>
<dbReference type="InterPro" id="IPR001426">
    <property type="entry name" value="Tyr_kinase_rcpt_V_CS"/>
</dbReference>
<keyword evidence="16" id="KW-0325">Glycoprotein</keyword>
<dbReference type="Gene3D" id="2.60.120.260">
    <property type="entry name" value="Galactose-binding domain-like"/>
    <property type="match status" value="1"/>
</dbReference>
<feature type="domain" description="Eph LBD" evidence="22">
    <location>
        <begin position="216"/>
        <end position="399"/>
    </location>
</feature>
<dbReference type="FunFam" id="2.60.40.10:FF:001644">
    <property type="entry name" value="Eph receptor tyrosine kinase"/>
    <property type="match status" value="1"/>
</dbReference>
<dbReference type="SUPFAM" id="SSF56112">
    <property type="entry name" value="Protein kinase-like (PK-like)"/>
    <property type="match status" value="1"/>
</dbReference>
<dbReference type="PROSITE" id="PS50011">
    <property type="entry name" value="PROTEIN_KINASE_DOM"/>
    <property type="match status" value="1"/>
</dbReference>
<feature type="binding site" evidence="17">
    <location>
        <position position="926"/>
    </location>
    <ligand>
        <name>ATP</name>
        <dbReference type="ChEBI" id="CHEBI:30616"/>
    </ligand>
</feature>
<evidence type="ECO:0000256" key="9">
    <source>
        <dbReference type="ARBA" id="ARBA00022741"/>
    </source>
</evidence>
<evidence type="ECO:0000256" key="5">
    <source>
        <dbReference type="ARBA" id="ARBA00022679"/>
    </source>
</evidence>
<keyword evidence="8" id="KW-0677">Repeat</keyword>
<dbReference type="Gene3D" id="2.60.40.10">
    <property type="entry name" value="Immunoglobulins"/>
    <property type="match status" value="2"/>
</dbReference>
<dbReference type="FunFam" id="3.30.200.20:FF:000143">
    <property type="entry name" value="Ephrin type-B receptor 6"/>
    <property type="match status" value="1"/>
</dbReference>
<keyword evidence="5" id="KW-0808">Transferase</keyword>
<dbReference type="FunFam" id="2.10.50.10:FF:000001">
    <property type="entry name" value="Ephrin type-A receptor 5"/>
    <property type="match status" value="1"/>
</dbReference>
<dbReference type="SUPFAM" id="SSF49265">
    <property type="entry name" value="Fibronectin type III"/>
    <property type="match status" value="1"/>
</dbReference>
<dbReference type="InterPro" id="IPR013761">
    <property type="entry name" value="SAM/pointed_sf"/>
</dbReference>
<dbReference type="Gene3D" id="1.10.510.10">
    <property type="entry name" value="Transferase(Phosphotransferase) domain 1"/>
    <property type="match status" value="1"/>
</dbReference>
<dbReference type="CDD" id="cd05033">
    <property type="entry name" value="PTKc_EphR"/>
    <property type="match status" value="1"/>
</dbReference>
<dbReference type="SMART" id="SM00060">
    <property type="entry name" value="FN3"/>
    <property type="match status" value="2"/>
</dbReference>
<reference evidence="23" key="2">
    <citation type="journal article" date="2014" name="BMC Genomics">
        <title>A genomic perspective to assessing quality of mass-reared SIT flies used in Mediterranean fruit fly (Ceratitis capitata) eradication in California.</title>
        <authorList>
            <person name="Calla B."/>
            <person name="Hall B."/>
            <person name="Hou S."/>
            <person name="Geib S.M."/>
        </authorList>
    </citation>
    <scope>NUCLEOTIDE SEQUENCE</scope>
</reference>
<dbReference type="Pfam" id="PF00536">
    <property type="entry name" value="SAM_1"/>
    <property type="match status" value="1"/>
</dbReference>
<dbReference type="GO" id="GO:0030425">
    <property type="term" value="C:dendrite"/>
    <property type="evidence" value="ECO:0007669"/>
    <property type="project" value="TreeGrafter"/>
</dbReference>
<reference evidence="23" key="1">
    <citation type="submission" date="2013-07" db="EMBL/GenBank/DDBJ databases">
        <authorList>
            <person name="Geib S."/>
        </authorList>
    </citation>
    <scope>NUCLEOTIDE SEQUENCE</scope>
</reference>
<evidence type="ECO:0000256" key="15">
    <source>
        <dbReference type="ARBA" id="ARBA00023170"/>
    </source>
</evidence>
<dbReference type="AlphaFoldDB" id="W8BRA0"/>
<dbReference type="InterPro" id="IPR001245">
    <property type="entry name" value="Ser-Thr/Tyr_kinase_cat_dom"/>
</dbReference>
<evidence type="ECO:0000313" key="23">
    <source>
        <dbReference type="EMBL" id="JAC03831.1"/>
    </source>
</evidence>
<keyword evidence="12 18" id="KW-1133">Transmembrane helix</keyword>
<keyword evidence="3" id="KW-1003">Cell membrane</keyword>
<dbReference type="InterPro" id="IPR008266">
    <property type="entry name" value="Tyr_kinase_AS"/>
</dbReference>
<dbReference type="InterPro" id="IPR017441">
    <property type="entry name" value="Protein_kinase_ATP_BS"/>
</dbReference>
<dbReference type="KEGG" id="ccat:101461900"/>
<dbReference type="PANTHER" id="PTHR46877">
    <property type="entry name" value="EPH RECEPTOR A5"/>
    <property type="match status" value="1"/>
</dbReference>
<dbReference type="Pfam" id="PF00041">
    <property type="entry name" value="fn3"/>
    <property type="match status" value="2"/>
</dbReference>
<keyword evidence="15 23" id="KW-0675">Receptor</keyword>
<evidence type="ECO:0000256" key="2">
    <source>
        <dbReference type="ARBA" id="ARBA00011902"/>
    </source>
</evidence>
<keyword evidence="4" id="KW-0597">Phosphoprotein</keyword>
<dbReference type="Gene3D" id="3.30.200.20">
    <property type="entry name" value="Phosphorylase Kinase, domain 1"/>
    <property type="match status" value="1"/>
</dbReference>
<dbReference type="GO" id="GO:0005886">
    <property type="term" value="C:plasma membrane"/>
    <property type="evidence" value="ECO:0007669"/>
    <property type="project" value="UniProtKB-SubCell"/>
</dbReference>
<keyword evidence="13 18" id="KW-0472">Membrane</keyword>
<evidence type="ECO:0000259" key="19">
    <source>
        <dbReference type="PROSITE" id="PS50011"/>
    </source>
</evidence>
<proteinExistence type="evidence at transcript level"/>
<dbReference type="Gene3D" id="2.60.40.1770">
    <property type="entry name" value="ephrin a2 ectodomain"/>
    <property type="match status" value="1"/>
</dbReference>
<protein>
    <recommendedName>
        <fullName evidence="2">receptor protein-tyrosine kinase</fullName>
        <ecNumber evidence="2">2.7.10.1</ecNumber>
    </recommendedName>
</protein>
<dbReference type="InterPro" id="IPR020635">
    <property type="entry name" value="Tyr_kinase_cat_dom"/>
</dbReference>
<dbReference type="SUPFAM" id="SSF57184">
    <property type="entry name" value="Growth factor receptor domain"/>
    <property type="match status" value="1"/>
</dbReference>
<dbReference type="EC" id="2.7.10.1" evidence="2"/>
<evidence type="ECO:0000256" key="12">
    <source>
        <dbReference type="ARBA" id="ARBA00022989"/>
    </source>
</evidence>
<evidence type="ECO:0000256" key="7">
    <source>
        <dbReference type="ARBA" id="ARBA00022729"/>
    </source>
</evidence>
<evidence type="ECO:0000256" key="16">
    <source>
        <dbReference type="ARBA" id="ARBA00023180"/>
    </source>
</evidence>
<evidence type="ECO:0000259" key="21">
    <source>
        <dbReference type="PROSITE" id="PS50853"/>
    </source>
</evidence>
<dbReference type="Gene3D" id="2.10.50.10">
    <property type="entry name" value="Tumor Necrosis Factor Receptor, subunit A, domain 2"/>
    <property type="match status" value="1"/>
</dbReference>
<evidence type="ECO:0000256" key="3">
    <source>
        <dbReference type="ARBA" id="ARBA00022475"/>
    </source>
</evidence>
<dbReference type="SUPFAM" id="SSF47769">
    <property type="entry name" value="SAM/Pointed domain"/>
    <property type="match status" value="1"/>
</dbReference>
<feature type="domain" description="Fibronectin type-III" evidence="21">
    <location>
        <begin position="522"/>
        <end position="627"/>
    </location>
</feature>
<evidence type="ECO:0000256" key="1">
    <source>
        <dbReference type="ARBA" id="ARBA00004251"/>
    </source>
</evidence>
<dbReference type="InterPro" id="IPR001090">
    <property type="entry name" value="Ephrin_rcpt_lig-bd_dom"/>
</dbReference>
<keyword evidence="6 18" id="KW-0812">Transmembrane</keyword>
<feature type="domain" description="Fibronectin type-III" evidence="21">
    <location>
        <begin position="684"/>
        <end position="777"/>
    </location>
</feature>
<dbReference type="PROSITE" id="PS50105">
    <property type="entry name" value="SAM_DOMAIN"/>
    <property type="match status" value="1"/>
</dbReference>
<sequence>MIQILPMDCRAMLGLHFRSTCVELQCNNKKKYNNKEVRRKGAGNPVITTFYINNIGKGFAHKKLEARTYLRNYKLRKLQPAIYSVSSVESINSTNICDTNLACGSSKSKLYSSSVTISARNLPLIKSSLPSYLITSTTSPINMASSGNKMQIIKIIETMKKVLLMHIFTKITMTGKHHIINSSKFALNCIAMIIRKVLFALVLLFCVFHFGVVLADQVILLDTTREATLEWTRYPYGPQAQTPGWVEESFTDFVKGINWRSYVVCDVAYNNVNNWLWSPFIDRGPANRLYIEIQFTIRDCSLFPGNALSCKETFSLLFYEFDAATREPPPWQTDSYKLIARIAAGEGRFNQNSDVDINTEVKSIAVTKKGVYFAFRDQGACISVLAVKVYYITCPAVTENFAHFNETPTGREITIIEKQNGTCVENAEPYETPTYLCKGDGKWTILTGGCHCKVGYEPDLINKTCNECQMGKFRSKEVNKCVPCPPNSNSSKVAAGFCKCLHGFYRHPHDGQHMPCYKPPGPPTNLTLLFVDQTSAILSWNAPAKDFSILSHLKINEYHNDILYKVRCLSCLSNVVFNPATDTFNETKLTLTNLEPVTTYTIQIHSLNGVSYILDSNNKINATFPDQNSAVNVAVVDKHSESSHSINNVKSSVRLVNNQPFDLTQIKTDYAEIVFTTESAILSTVFNVRVVATTSKEVDLEWDKPVSSDSPIEFYEVRWFPKPELDTLNKTALNTKKTKAHINGLNENTEYGFQVRCKTLNGYGTYSNIVYAQTHQGVRSGYDDSLHMRIVAGATVAVVFLLVLVIVATVLFLRSKHQDDMDKKSSNHLPLPLDYASNEVHSMDTTPNVKNIQSNVTTPLFGNSRSYVDPHTYEDPNQAIREFAREIDANYITIEAIIGGGEFGDVCRGRLKIPPNFVQDIDVAIKTLKPGSSEKARCDFLTEASIMGQFDHPNVIYLQGVVTRSNPVMIITEYMENGSLDTFLRVNDGKFQTLQLIAMLRGIASGMSYLSDMNYVHRDLAARNVLVNSQLICKIADFGLSREIENASDAYTTRGGKIPVRWTAPEAIAFRKFTSASDVWSYGVVLWEVMSYGERPYWNWSNQDVIKSIEKGYRLPAPMDCPEALYQLMLDCWQKQRTHRPTFSSIVSTLDNLARQPQALLTTRNSPENDGSHILEGQRGHNIFISTDLWLENIKMSRYSQHFKEANLVTAQQISRLTAQHLSDMGITLVGHQKKILHQARQLDTII</sequence>
<dbReference type="FunFam" id="2.60.40.1770:FF:000005">
    <property type="entry name" value="Eph receptor tyrosine kinase"/>
    <property type="match status" value="1"/>
</dbReference>
<gene>
    <name evidence="23" type="primary">EPHB1</name>
</gene>
<dbReference type="FunFam" id="2.60.120.260:FF:000089">
    <property type="entry name" value="Eph receptor tyrosine kinase"/>
    <property type="match status" value="1"/>
</dbReference>
<dbReference type="PRINTS" id="PR00109">
    <property type="entry name" value="TYRKINASE"/>
</dbReference>
<evidence type="ECO:0000256" key="13">
    <source>
        <dbReference type="ARBA" id="ARBA00023136"/>
    </source>
</evidence>
<dbReference type="InterPro" id="IPR003961">
    <property type="entry name" value="FN3_dom"/>
</dbReference>
<evidence type="ECO:0000256" key="14">
    <source>
        <dbReference type="ARBA" id="ARBA00023137"/>
    </source>
</evidence>
<evidence type="ECO:0000259" key="22">
    <source>
        <dbReference type="PROSITE" id="PS51550"/>
    </source>
</evidence>
<evidence type="ECO:0000256" key="17">
    <source>
        <dbReference type="PROSITE-ProRule" id="PRU10141"/>
    </source>
</evidence>
<evidence type="ECO:0000256" key="8">
    <source>
        <dbReference type="ARBA" id="ARBA00022737"/>
    </source>
</evidence>
<dbReference type="GeneID" id="101461900"/>
<dbReference type="PROSITE" id="PS00107">
    <property type="entry name" value="PROTEIN_KINASE_ATP"/>
    <property type="match status" value="1"/>
</dbReference>
<feature type="domain" description="Protein kinase" evidence="19">
    <location>
        <begin position="892"/>
        <end position="1161"/>
    </location>
</feature>
<name>W8BRA0_CERCA</name>
<dbReference type="PROSITE" id="PS50853">
    <property type="entry name" value="FN3"/>
    <property type="match status" value="2"/>
</dbReference>
<dbReference type="InterPro" id="IPR050449">
    <property type="entry name" value="Ephrin_rcpt_TKs"/>
</dbReference>
<dbReference type="Pfam" id="PF01404">
    <property type="entry name" value="Ephrin_lbd"/>
    <property type="match status" value="1"/>
</dbReference>
<dbReference type="FunFam" id="1.10.510.10:FF:000019">
    <property type="entry name" value="Ephrin type-A receptor 5"/>
    <property type="match status" value="1"/>
</dbReference>
<feature type="domain" description="SAM" evidence="20">
    <location>
        <begin position="1190"/>
        <end position="1246"/>
    </location>
</feature>
<dbReference type="SMART" id="SM00219">
    <property type="entry name" value="TyrKc"/>
    <property type="match status" value="1"/>
</dbReference>
<dbReference type="SUPFAM" id="SSF49785">
    <property type="entry name" value="Galactose-binding domain-like"/>
    <property type="match status" value="1"/>
</dbReference>
<evidence type="ECO:0000256" key="4">
    <source>
        <dbReference type="ARBA" id="ARBA00022553"/>
    </source>
</evidence>
<comment type="subcellular location">
    <subcellularLocation>
        <location evidence="1">Cell membrane</location>
        <topology evidence="1">Single-pass type I membrane protein</topology>
    </subcellularLocation>
</comment>
<dbReference type="InterPro" id="IPR011009">
    <property type="entry name" value="Kinase-like_dom_sf"/>
</dbReference>
<dbReference type="CTD" id="43803"/>
<dbReference type="Pfam" id="PF07714">
    <property type="entry name" value="PK_Tyr_Ser-Thr"/>
    <property type="match status" value="1"/>
</dbReference>
<dbReference type="InterPro" id="IPR000719">
    <property type="entry name" value="Prot_kinase_dom"/>
</dbReference>
<dbReference type="InterPro" id="IPR008979">
    <property type="entry name" value="Galactose-bd-like_sf"/>
</dbReference>
<feature type="transmembrane region" description="Helical" evidence="18">
    <location>
        <begin position="197"/>
        <end position="215"/>
    </location>
</feature>
<dbReference type="SMART" id="SM00615">
    <property type="entry name" value="EPH_lbd"/>
    <property type="match status" value="1"/>
</dbReference>
<keyword evidence="9 17" id="KW-0547">Nucleotide-binding</keyword>
<dbReference type="PROSITE" id="PS00790">
    <property type="entry name" value="RECEPTOR_TYR_KIN_V_1"/>
    <property type="match status" value="1"/>
</dbReference>
<dbReference type="EMBL" id="GAMC01002725">
    <property type="protein sequence ID" value="JAC03831.1"/>
    <property type="molecule type" value="mRNA"/>
</dbReference>
<dbReference type="InterPro" id="IPR009030">
    <property type="entry name" value="Growth_fac_rcpt_cys_sf"/>
</dbReference>
<dbReference type="FunFam" id="2.60.40.10:FF:001638">
    <property type="entry name" value="Eph receptor tyrosine kinase"/>
    <property type="match status" value="1"/>
</dbReference>
<dbReference type="CDD" id="cd10319">
    <property type="entry name" value="EphR_LBD"/>
    <property type="match status" value="1"/>
</dbReference>
<dbReference type="PROSITE" id="PS00109">
    <property type="entry name" value="PROTEIN_KINASE_TYR"/>
    <property type="match status" value="1"/>
</dbReference>
<evidence type="ECO:0000256" key="11">
    <source>
        <dbReference type="ARBA" id="ARBA00022840"/>
    </source>
</evidence>
<organism evidence="23">
    <name type="scientific">Ceratitis capitata</name>
    <name type="common">Mediterranean fruit fly</name>
    <name type="synonym">Tephritis capitata</name>
    <dbReference type="NCBI Taxonomy" id="7213"/>
    <lineage>
        <taxon>Eukaryota</taxon>
        <taxon>Metazoa</taxon>
        <taxon>Ecdysozoa</taxon>
        <taxon>Arthropoda</taxon>
        <taxon>Hexapoda</taxon>
        <taxon>Insecta</taxon>
        <taxon>Pterygota</taxon>
        <taxon>Neoptera</taxon>
        <taxon>Endopterygota</taxon>
        <taxon>Diptera</taxon>
        <taxon>Brachycera</taxon>
        <taxon>Muscomorpha</taxon>
        <taxon>Tephritoidea</taxon>
        <taxon>Tephritidae</taxon>
        <taxon>Ceratitis</taxon>
        <taxon>Ceratitis</taxon>
    </lineage>
</organism>
<keyword evidence="10" id="KW-0418">Kinase</keyword>
<dbReference type="GO" id="GO:0007411">
    <property type="term" value="P:axon guidance"/>
    <property type="evidence" value="ECO:0007669"/>
    <property type="project" value="TreeGrafter"/>
</dbReference>
<keyword evidence="7" id="KW-0732">Signal</keyword>
<dbReference type="GO" id="GO:0005524">
    <property type="term" value="F:ATP binding"/>
    <property type="evidence" value="ECO:0007669"/>
    <property type="project" value="UniProtKB-UniRule"/>
</dbReference>
<evidence type="ECO:0000256" key="10">
    <source>
        <dbReference type="ARBA" id="ARBA00022777"/>
    </source>
</evidence>
<dbReference type="OrthoDB" id="4062651at2759"/>
<evidence type="ECO:0000256" key="18">
    <source>
        <dbReference type="SAM" id="Phobius"/>
    </source>
</evidence>
<dbReference type="InterPro" id="IPR001660">
    <property type="entry name" value="SAM"/>
</dbReference>
<feature type="transmembrane region" description="Helical" evidence="18">
    <location>
        <begin position="790"/>
        <end position="813"/>
    </location>
</feature>
<evidence type="ECO:0000259" key="20">
    <source>
        <dbReference type="PROSITE" id="PS50105"/>
    </source>
</evidence>
<accession>W8BRA0</accession>
<dbReference type="GO" id="GO:0005005">
    <property type="term" value="F:transmembrane-ephrin receptor activity"/>
    <property type="evidence" value="ECO:0007669"/>
    <property type="project" value="TreeGrafter"/>
</dbReference>
<dbReference type="PROSITE" id="PS51550">
    <property type="entry name" value="EPH_LBD"/>
    <property type="match status" value="1"/>
</dbReference>
<dbReference type="SMART" id="SM00454">
    <property type="entry name" value="SAM"/>
    <property type="match status" value="1"/>
</dbReference>
<keyword evidence="11 17" id="KW-0067">ATP-binding</keyword>
<dbReference type="Pfam" id="PF25599">
    <property type="entry name" value="Ephrin_CRD"/>
    <property type="match status" value="1"/>
</dbReference>
<dbReference type="CDD" id="cd00063">
    <property type="entry name" value="FN3"/>
    <property type="match status" value="2"/>
</dbReference>
<dbReference type="Gene3D" id="1.10.150.50">
    <property type="entry name" value="Transcription Factor, Ets-1"/>
    <property type="match status" value="1"/>
</dbReference>
<dbReference type="InterPro" id="IPR027936">
    <property type="entry name" value="Eph_TM"/>
</dbReference>
<keyword evidence="14" id="KW-0829">Tyrosine-protein kinase</keyword>
<dbReference type="Pfam" id="PF14575">
    <property type="entry name" value="EphA2_TM"/>
    <property type="match status" value="1"/>
</dbReference>
<dbReference type="InterPro" id="IPR013783">
    <property type="entry name" value="Ig-like_fold"/>
</dbReference>
<dbReference type="PANTHER" id="PTHR46877:SF14">
    <property type="entry name" value="RECEPTOR PROTEIN-TYROSINE KINASE"/>
    <property type="match status" value="1"/>
</dbReference>
<evidence type="ECO:0000256" key="6">
    <source>
        <dbReference type="ARBA" id="ARBA00022692"/>
    </source>
</evidence>